<keyword evidence="3" id="KW-1185">Reference proteome</keyword>
<reference evidence="2 3" key="1">
    <citation type="journal article" date="2018" name="IMA Fungus">
        <title>IMA Genome-F 10: Nine draft genome sequences of Claviceps purpurea s.lat., including C. arundinis, C. humidiphila, and C. cf. spartinae, pseudomolecules for the pitch canker pathogen Fusarium circinatum, draft genome of Davidsoniella eucalypti, Grosmannia galeiformis, Quambalaria eucalypti, and Teratosphaeria destructans.</title>
        <authorList>
            <person name="Wingfield B.D."/>
            <person name="Liu M."/>
            <person name="Nguyen H.D."/>
            <person name="Lane F.A."/>
            <person name="Morgan S.W."/>
            <person name="De Vos L."/>
            <person name="Wilken P.M."/>
            <person name="Duong T.A."/>
            <person name="Aylward J."/>
            <person name="Coetzee M.P."/>
            <person name="Dadej K."/>
            <person name="De Beer Z.W."/>
            <person name="Findlay W."/>
            <person name="Havenga M."/>
            <person name="Kolarik M."/>
            <person name="Menzies J.G."/>
            <person name="Naidoo K."/>
            <person name="Pochopski O."/>
            <person name="Shoukouhi P."/>
            <person name="Santana Q.C."/>
            <person name="Seifert K.A."/>
            <person name="Soal N."/>
            <person name="Steenkamp E.T."/>
            <person name="Tatham C.T."/>
            <person name="van der Nest M.A."/>
            <person name="Wingfield M.J."/>
        </authorList>
    </citation>
    <scope>NUCLEOTIDE SEQUENCE [LARGE SCALE GENOMIC DNA]</scope>
    <source>
        <strain evidence="2">CMW44962</strain>
    </source>
</reference>
<dbReference type="EMBL" id="RIBY02000002">
    <property type="protein sequence ID" value="KAH9845705.1"/>
    <property type="molecule type" value="Genomic_DNA"/>
</dbReference>
<keyword evidence="1" id="KW-0812">Transmembrane</keyword>
<feature type="transmembrane region" description="Helical" evidence="1">
    <location>
        <begin position="133"/>
        <end position="153"/>
    </location>
</feature>
<reference evidence="2 3" key="2">
    <citation type="journal article" date="2021" name="Curr. Genet.">
        <title>Genetic response to nitrogen starvation in the aggressive Eucalyptus foliar pathogen Teratosphaeria destructans.</title>
        <authorList>
            <person name="Havenga M."/>
            <person name="Wingfield B.D."/>
            <person name="Wingfield M.J."/>
            <person name="Dreyer L.L."/>
            <person name="Roets F."/>
            <person name="Aylward J."/>
        </authorList>
    </citation>
    <scope>NUCLEOTIDE SEQUENCE [LARGE SCALE GENOMIC DNA]</scope>
    <source>
        <strain evidence="2">CMW44962</strain>
    </source>
</reference>
<dbReference type="AlphaFoldDB" id="A0A9W7W846"/>
<evidence type="ECO:0000256" key="1">
    <source>
        <dbReference type="SAM" id="Phobius"/>
    </source>
</evidence>
<organism evidence="2 3">
    <name type="scientific">Teratosphaeria destructans</name>
    <dbReference type="NCBI Taxonomy" id="418781"/>
    <lineage>
        <taxon>Eukaryota</taxon>
        <taxon>Fungi</taxon>
        <taxon>Dikarya</taxon>
        <taxon>Ascomycota</taxon>
        <taxon>Pezizomycotina</taxon>
        <taxon>Dothideomycetes</taxon>
        <taxon>Dothideomycetidae</taxon>
        <taxon>Mycosphaerellales</taxon>
        <taxon>Teratosphaeriaceae</taxon>
        <taxon>Teratosphaeria</taxon>
    </lineage>
</organism>
<accession>A0A9W7W846</accession>
<proteinExistence type="predicted"/>
<gene>
    <name evidence="2" type="ORF">Tdes44962_MAKER01136</name>
</gene>
<comment type="caution">
    <text evidence="2">The sequence shown here is derived from an EMBL/GenBank/DDBJ whole genome shotgun (WGS) entry which is preliminary data.</text>
</comment>
<name>A0A9W7W846_9PEZI</name>
<evidence type="ECO:0000313" key="2">
    <source>
        <dbReference type="EMBL" id="KAH9845705.1"/>
    </source>
</evidence>
<protein>
    <submittedName>
        <fullName evidence="2">Glycolate oxidase</fullName>
    </submittedName>
</protein>
<dbReference type="OrthoDB" id="4733706at2759"/>
<keyword evidence="1" id="KW-0472">Membrane</keyword>
<dbReference type="Proteomes" id="UP001138500">
    <property type="component" value="Unassembled WGS sequence"/>
</dbReference>
<evidence type="ECO:0000313" key="3">
    <source>
        <dbReference type="Proteomes" id="UP001138500"/>
    </source>
</evidence>
<keyword evidence="1" id="KW-1133">Transmembrane helix</keyword>
<sequence length="154" mass="15404">MPLHTYSAALEGRENLLTATVTTKITHTGVNCLSTGLINCPASLQNTSLSRATTTFVTIIPSGAELGHISPLGIQNAVVDTATSRLTAVKMTASSGSPTSYLPPQTTSNKAGSTPGAIGLALSGKVGGVSKKLILGLSSGLGVTVSLAIIAAIM</sequence>